<feature type="transmembrane region" description="Helical" evidence="1">
    <location>
        <begin position="153"/>
        <end position="173"/>
    </location>
</feature>
<dbReference type="Proteomes" id="UP000199220">
    <property type="component" value="Unassembled WGS sequence"/>
</dbReference>
<keyword evidence="1" id="KW-0812">Transmembrane</keyword>
<gene>
    <name evidence="2" type="ORF">SAMN04488554_1442</name>
</gene>
<dbReference type="PANTHER" id="PTHR11328">
    <property type="entry name" value="MAJOR FACILITATOR SUPERFAMILY DOMAIN-CONTAINING PROTEIN"/>
    <property type="match status" value="1"/>
</dbReference>
<feature type="transmembrane region" description="Helical" evidence="1">
    <location>
        <begin position="417"/>
        <end position="440"/>
    </location>
</feature>
<accession>A0A1H5FTN7</accession>
<protein>
    <submittedName>
        <fullName evidence="2">Na+/melibiose symporter</fullName>
    </submittedName>
</protein>
<feature type="transmembrane region" description="Helical" evidence="1">
    <location>
        <begin position="113"/>
        <end position="133"/>
    </location>
</feature>
<dbReference type="Pfam" id="PF13347">
    <property type="entry name" value="MFS_2"/>
    <property type="match status" value="1"/>
</dbReference>
<feature type="transmembrane region" description="Helical" evidence="1">
    <location>
        <begin position="331"/>
        <end position="353"/>
    </location>
</feature>
<keyword evidence="1" id="KW-1133">Transmembrane helix</keyword>
<evidence type="ECO:0000313" key="3">
    <source>
        <dbReference type="Proteomes" id="UP000199220"/>
    </source>
</evidence>
<dbReference type="GO" id="GO:0008643">
    <property type="term" value="P:carbohydrate transport"/>
    <property type="evidence" value="ECO:0007669"/>
    <property type="project" value="InterPro"/>
</dbReference>
<dbReference type="PANTHER" id="PTHR11328:SF24">
    <property type="entry name" value="MAJOR FACILITATOR SUPERFAMILY (MFS) PROFILE DOMAIN-CONTAINING PROTEIN"/>
    <property type="match status" value="1"/>
</dbReference>
<evidence type="ECO:0000256" key="1">
    <source>
        <dbReference type="SAM" id="Phobius"/>
    </source>
</evidence>
<dbReference type="Gene3D" id="1.20.1250.20">
    <property type="entry name" value="MFS general substrate transporter like domains"/>
    <property type="match status" value="2"/>
</dbReference>
<evidence type="ECO:0000313" key="2">
    <source>
        <dbReference type="EMBL" id="SEE06737.1"/>
    </source>
</evidence>
<dbReference type="AlphaFoldDB" id="A0A1H5FTN7"/>
<feature type="transmembrane region" description="Helical" evidence="1">
    <location>
        <begin position="185"/>
        <end position="207"/>
    </location>
</feature>
<sequence>MASPSAPAVGTLPRGVRTSYAIGSVGTGGFGTLPGLVLSYYLTDTLGIGAGIASLMVTVPKVWDVLVDPFVGRLSDTSARRRGSRTAFMLAGALTLPVAFVLLFAAPGTGVPAAAWVVAAFLLATTAFSLFQVPYIALPAELAHTPQARTRLLAPRIAVLALAILAFGAGGPMVRDAAGSGRTGYLVMAVVCGLVMGVGMLVAALGAGRAGARTQPRQVAGAAPAPGAARAGLAALRESAPLRALLSTFVLQALATGAMLAAAQYVATYVLGEESAVTFLFVALVAPALLVMVPARRVADRIGKRTAFVASTVLFAAATASLTLMSVHVGWWVYAAVGLAGIAYAGMQLYPLAMLPDVIAADRAVREDGPERAGVIAGIWTAGETGGLALGPTLALVVLAVSGFVSRTGGAPLPQPASALLGVVLIFSVLPAALALCSLIPLSRYRLTDGETS</sequence>
<feature type="transmembrane region" description="Helical" evidence="1">
    <location>
        <begin position="244"/>
        <end position="270"/>
    </location>
</feature>
<dbReference type="EMBL" id="FNTX01000001">
    <property type="protein sequence ID" value="SEE06737.1"/>
    <property type="molecule type" value="Genomic_DNA"/>
</dbReference>
<dbReference type="GO" id="GO:0005886">
    <property type="term" value="C:plasma membrane"/>
    <property type="evidence" value="ECO:0007669"/>
    <property type="project" value="TreeGrafter"/>
</dbReference>
<dbReference type="InterPro" id="IPR039672">
    <property type="entry name" value="MFS_2"/>
</dbReference>
<feature type="transmembrane region" description="Helical" evidence="1">
    <location>
        <begin position="276"/>
        <end position="295"/>
    </location>
</feature>
<feature type="transmembrane region" description="Helical" evidence="1">
    <location>
        <begin position="87"/>
        <end position="107"/>
    </location>
</feature>
<organism evidence="2 3">
    <name type="scientific">Ruania alba</name>
    <dbReference type="NCBI Taxonomy" id="648782"/>
    <lineage>
        <taxon>Bacteria</taxon>
        <taxon>Bacillati</taxon>
        <taxon>Actinomycetota</taxon>
        <taxon>Actinomycetes</taxon>
        <taxon>Micrococcales</taxon>
        <taxon>Ruaniaceae</taxon>
        <taxon>Ruania</taxon>
    </lineage>
</organism>
<name>A0A1H5FTN7_9MICO</name>
<dbReference type="GO" id="GO:0015293">
    <property type="term" value="F:symporter activity"/>
    <property type="evidence" value="ECO:0007669"/>
    <property type="project" value="InterPro"/>
</dbReference>
<feature type="transmembrane region" description="Helical" evidence="1">
    <location>
        <begin position="307"/>
        <end position="325"/>
    </location>
</feature>
<dbReference type="RefSeq" id="WP_245708708.1">
    <property type="nucleotide sequence ID" value="NZ_FNTX01000001.1"/>
</dbReference>
<dbReference type="SUPFAM" id="SSF103473">
    <property type="entry name" value="MFS general substrate transporter"/>
    <property type="match status" value="1"/>
</dbReference>
<feature type="transmembrane region" description="Helical" evidence="1">
    <location>
        <begin position="374"/>
        <end position="405"/>
    </location>
</feature>
<reference evidence="3" key="1">
    <citation type="submission" date="2016-10" db="EMBL/GenBank/DDBJ databases">
        <authorList>
            <person name="Varghese N."/>
            <person name="Submissions S."/>
        </authorList>
    </citation>
    <scope>NUCLEOTIDE SEQUENCE [LARGE SCALE GENOMIC DNA]</scope>
    <source>
        <strain evidence="3">DSM 21368</strain>
    </source>
</reference>
<dbReference type="InterPro" id="IPR036259">
    <property type="entry name" value="MFS_trans_sf"/>
</dbReference>
<feature type="transmembrane region" description="Helical" evidence="1">
    <location>
        <begin position="20"/>
        <end position="42"/>
    </location>
</feature>
<proteinExistence type="predicted"/>
<keyword evidence="1" id="KW-0472">Membrane</keyword>
<keyword evidence="3" id="KW-1185">Reference proteome</keyword>
<dbReference type="STRING" id="648782.SAMN04488554_1442"/>